<sequence length="202" mass="22891">MADLNYKDKYQKEIIPKLKESLGYKNNFAVPRVEKVVLSVGLGKLSQQTNFQEKILPEVIKNISEITGQKPKTTVAKKSIAGFKVREGQIIGVKVTLRGARMHDFIKKLVMSVFPRVRDFRGIDIGVVDKQGNLSVGFKENVVFPEINAEISQIEFGVEVTLVTKARKREEAIELYKLLGMPFKEKGEEVVKKKRKSKSKKI</sequence>
<dbReference type="GO" id="GO:0003735">
    <property type="term" value="F:structural constituent of ribosome"/>
    <property type="evidence" value="ECO:0007669"/>
    <property type="project" value="InterPro"/>
</dbReference>
<keyword evidence="5" id="KW-0820">tRNA-binding</keyword>
<dbReference type="SUPFAM" id="SSF55282">
    <property type="entry name" value="RL5-like"/>
    <property type="match status" value="1"/>
</dbReference>
<dbReference type="InterPro" id="IPR031310">
    <property type="entry name" value="Ribosomal_uL5_N"/>
</dbReference>
<organism evidence="9 10">
    <name type="scientific">Candidatus Wolfebacteria bacterium CG10_big_fil_rev_8_21_14_0_10_31_9</name>
    <dbReference type="NCBI Taxonomy" id="1975070"/>
    <lineage>
        <taxon>Bacteria</taxon>
        <taxon>Candidatus Wolfeibacteriota</taxon>
    </lineage>
</organism>
<dbReference type="GO" id="GO:0019843">
    <property type="term" value="F:rRNA binding"/>
    <property type="evidence" value="ECO:0007669"/>
    <property type="project" value="UniProtKB-UniRule"/>
</dbReference>
<evidence type="ECO:0000256" key="5">
    <source>
        <dbReference type="HAMAP-Rule" id="MF_01333"/>
    </source>
</evidence>
<evidence type="ECO:0000256" key="1">
    <source>
        <dbReference type="ARBA" id="ARBA00008553"/>
    </source>
</evidence>
<accession>A0A2H0RCP3</accession>
<dbReference type="InterPro" id="IPR002132">
    <property type="entry name" value="Ribosomal_uL5"/>
</dbReference>
<dbReference type="FunFam" id="3.30.1440.10:FF:000001">
    <property type="entry name" value="50S ribosomal protein L5"/>
    <property type="match status" value="1"/>
</dbReference>
<dbReference type="HAMAP" id="MF_01333_B">
    <property type="entry name" value="Ribosomal_uL5_B"/>
    <property type="match status" value="1"/>
</dbReference>
<evidence type="ECO:0000256" key="6">
    <source>
        <dbReference type="RuleBase" id="RU003930"/>
    </source>
</evidence>
<feature type="domain" description="Large ribosomal subunit protein uL5 C-terminal" evidence="8">
    <location>
        <begin position="91"/>
        <end position="183"/>
    </location>
</feature>
<reference evidence="9 10" key="1">
    <citation type="submission" date="2017-09" db="EMBL/GenBank/DDBJ databases">
        <title>Depth-based differentiation of microbial function through sediment-hosted aquifers and enrichment of novel symbionts in the deep terrestrial subsurface.</title>
        <authorList>
            <person name="Probst A.J."/>
            <person name="Ladd B."/>
            <person name="Jarett J.K."/>
            <person name="Geller-Mcgrath D.E."/>
            <person name="Sieber C.M."/>
            <person name="Emerson J.B."/>
            <person name="Anantharaman K."/>
            <person name="Thomas B.C."/>
            <person name="Malmstrom R."/>
            <person name="Stieglmeier M."/>
            <person name="Klingl A."/>
            <person name="Woyke T."/>
            <person name="Ryan C.M."/>
            <person name="Banfield J.F."/>
        </authorList>
    </citation>
    <scope>NUCLEOTIDE SEQUENCE [LARGE SCALE GENOMIC DNA]</scope>
    <source>
        <strain evidence="9">CG10_big_fil_rev_8_21_14_0_10_31_9</strain>
    </source>
</reference>
<gene>
    <name evidence="5" type="primary">rplE</name>
    <name evidence="9" type="ORF">COV23_01525</name>
</gene>
<keyword evidence="5" id="KW-0699">rRNA-binding</keyword>
<dbReference type="PANTHER" id="PTHR11994">
    <property type="entry name" value="60S RIBOSOMAL PROTEIN L11-RELATED"/>
    <property type="match status" value="1"/>
</dbReference>
<dbReference type="InterPro" id="IPR022803">
    <property type="entry name" value="Ribosomal_uL5_dom_sf"/>
</dbReference>
<dbReference type="InterPro" id="IPR020930">
    <property type="entry name" value="Ribosomal_uL5_bac-type"/>
</dbReference>
<dbReference type="GO" id="GO:0000049">
    <property type="term" value="F:tRNA binding"/>
    <property type="evidence" value="ECO:0007669"/>
    <property type="project" value="UniProtKB-UniRule"/>
</dbReference>
<dbReference type="Pfam" id="PF00281">
    <property type="entry name" value="Ribosomal_L5"/>
    <property type="match status" value="1"/>
</dbReference>
<dbReference type="NCBIfam" id="NF000585">
    <property type="entry name" value="PRK00010.1"/>
    <property type="match status" value="1"/>
</dbReference>
<dbReference type="EMBL" id="PCXV01000024">
    <property type="protein sequence ID" value="PIR44136.1"/>
    <property type="molecule type" value="Genomic_DNA"/>
</dbReference>
<dbReference type="GO" id="GO:0005840">
    <property type="term" value="C:ribosome"/>
    <property type="evidence" value="ECO:0007669"/>
    <property type="project" value="UniProtKB-KW"/>
</dbReference>
<comment type="function">
    <text evidence="5">This is 1 of the proteins that bind and probably mediate the attachment of the 5S RNA into the large ribosomal subunit, where it forms part of the central protuberance. In the 70S ribosome it contacts protein S13 of the 30S subunit (bridge B1b), connecting the 2 subunits; this bridge is implicated in subunit movement. Contacts the P site tRNA; the 5S rRNA and some of its associated proteins might help stabilize positioning of ribosome-bound tRNAs.</text>
</comment>
<keyword evidence="2 5" id="KW-0689">Ribosomal protein</keyword>
<feature type="domain" description="Large ribosomal subunit protein uL5 N-terminal" evidence="7">
    <location>
        <begin position="26"/>
        <end position="86"/>
    </location>
</feature>
<comment type="subunit">
    <text evidence="5">Part of the 50S ribosomal subunit; part of the 5S rRNA/L5/L18/L25 subcomplex. Contacts the 5S rRNA and the P site tRNA. Forms a bridge to the 30S subunit in the 70S ribosome.</text>
</comment>
<proteinExistence type="inferred from homology"/>
<evidence type="ECO:0000259" key="8">
    <source>
        <dbReference type="Pfam" id="PF00673"/>
    </source>
</evidence>
<comment type="similarity">
    <text evidence="1 5 6">Belongs to the universal ribosomal protein uL5 family.</text>
</comment>
<dbReference type="Pfam" id="PF00673">
    <property type="entry name" value="Ribosomal_L5_C"/>
    <property type="match status" value="1"/>
</dbReference>
<evidence type="ECO:0000313" key="9">
    <source>
        <dbReference type="EMBL" id="PIR44136.1"/>
    </source>
</evidence>
<dbReference type="AlphaFoldDB" id="A0A2H0RCP3"/>
<dbReference type="PIRSF" id="PIRSF002161">
    <property type="entry name" value="Ribosomal_L5"/>
    <property type="match status" value="1"/>
</dbReference>
<keyword evidence="5" id="KW-0694">RNA-binding</keyword>
<comment type="caution">
    <text evidence="9">The sequence shown here is derived from an EMBL/GenBank/DDBJ whole genome shotgun (WGS) entry which is preliminary data.</text>
</comment>
<evidence type="ECO:0000256" key="3">
    <source>
        <dbReference type="ARBA" id="ARBA00023274"/>
    </source>
</evidence>
<keyword evidence="3 5" id="KW-0687">Ribonucleoprotein</keyword>
<name>A0A2H0RCP3_9BACT</name>
<dbReference type="GO" id="GO:1990904">
    <property type="term" value="C:ribonucleoprotein complex"/>
    <property type="evidence" value="ECO:0007669"/>
    <property type="project" value="UniProtKB-KW"/>
</dbReference>
<evidence type="ECO:0000256" key="4">
    <source>
        <dbReference type="ARBA" id="ARBA00035245"/>
    </source>
</evidence>
<evidence type="ECO:0000259" key="7">
    <source>
        <dbReference type="Pfam" id="PF00281"/>
    </source>
</evidence>
<evidence type="ECO:0000256" key="2">
    <source>
        <dbReference type="ARBA" id="ARBA00022980"/>
    </source>
</evidence>
<dbReference type="GO" id="GO:0006412">
    <property type="term" value="P:translation"/>
    <property type="evidence" value="ECO:0007669"/>
    <property type="project" value="UniProtKB-UniRule"/>
</dbReference>
<dbReference type="Gene3D" id="3.30.1440.10">
    <property type="match status" value="1"/>
</dbReference>
<dbReference type="Proteomes" id="UP000231602">
    <property type="component" value="Unassembled WGS sequence"/>
</dbReference>
<protein>
    <recommendedName>
        <fullName evidence="4 5">Large ribosomal subunit protein uL5</fullName>
    </recommendedName>
</protein>
<dbReference type="InterPro" id="IPR031309">
    <property type="entry name" value="Ribosomal_uL5_C"/>
</dbReference>
<evidence type="ECO:0000313" key="10">
    <source>
        <dbReference type="Proteomes" id="UP000231602"/>
    </source>
</evidence>